<gene>
    <name evidence="1" type="ORF">C1SCF055_LOCUS34641</name>
</gene>
<comment type="caution">
    <text evidence="1">The sequence shown here is derived from an EMBL/GenBank/DDBJ whole genome shotgun (WGS) entry which is preliminary data.</text>
</comment>
<name>A0A9P1DGG8_9DINO</name>
<reference evidence="1" key="1">
    <citation type="submission" date="2022-10" db="EMBL/GenBank/DDBJ databases">
        <authorList>
            <person name="Chen Y."/>
            <person name="Dougan E. K."/>
            <person name="Chan C."/>
            <person name="Rhodes N."/>
            <person name="Thang M."/>
        </authorList>
    </citation>
    <scope>NUCLEOTIDE SEQUENCE</scope>
</reference>
<dbReference type="EMBL" id="CAMXCT020004480">
    <property type="protein sequence ID" value="CAL1162645.1"/>
    <property type="molecule type" value="Genomic_DNA"/>
</dbReference>
<dbReference type="AlphaFoldDB" id="A0A9P1DGG8"/>
<dbReference type="EMBL" id="CAMXCT030004480">
    <property type="protein sequence ID" value="CAL4796582.1"/>
    <property type="molecule type" value="Genomic_DNA"/>
</dbReference>
<evidence type="ECO:0000313" key="1">
    <source>
        <dbReference type="EMBL" id="CAI4009270.1"/>
    </source>
</evidence>
<reference evidence="2" key="2">
    <citation type="submission" date="2024-04" db="EMBL/GenBank/DDBJ databases">
        <authorList>
            <person name="Chen Y."/>
            <person name="Shah S."/>
            <person name="Dougan E. K."/>
            <person name="Thang M."/>
            <person name="Chan C."/>
        </authorList>
    </citation>
    <scope>NUCLEOTIDE SEQUENCE [LARGE SCALE GENOMIC DNA]</scope>
</reference>
<keyword evidence="3" id="KW-1185">Reference proteome</keyword>
<dbReference type="OrthoDB" id="475939at2759"/>
<evidence type="ECO:0000313" key="2">
    <source>
        <dbReference type="EMBL" id="CAL1162645.1"/>
    </source>
</evidence>
<dbReference type="EMBL" id="CAMXCT010004480">
    <property type="protein sequence ID" value="CAI4009270.1"/>
    <property type="molecule type" value="Genomic_DNA"/>
</dbReference>
<sequence>MAAAPHRDLRCTNVGTFAAPYHPGASHGRMEAAGFHPKPQEPHLVTPRMPARALDLPKTLRSVAPSSVDHRFLPGCGLQMTVGLEWRRRRTQELDASRGVGGGIAYANVADMRPAGVCRHQQAEVCLRGWHAYKGTIRHLDRNAEKLTASCPDMRAFLAM</sequence>
<accession>A0A9P1DGG8</accession>
<proteinExistence type="predicted"/>
<protein>
    <submittedName>
        <fullName evidence="1">Uncharacterized protein</fullName>
    </submittedName>
</protein>
<organism evidence="1">
    <name type="scientific">Cladocopium goreaui</name>
    <dbReference type="NCBI Taxonomy" id="2562237"/>
    <lineage>
        <taxon>Eukaryota</taxon>
        <taxon>Sar</taxon>
        <taxon>Alveolata</taxon>
        <taxon>Dinophyceae</taxon>
        <taxon>Suessiales</taxon>
        <taxon>Symbiodiniaceae</taxon>
        <taxon>Cladocopium</taxon>
    </lineage>
</organism>
<dbReference type="Proteomes" id="UP001152797">
    <property type="component" value="Unassembled WGS sequence"/>
</dbReference>
<evidence type="ECO:0000313" key="3">
    <source>
        <dbReference type="Proteomes" id="UP001152797"/>
    </source>
</evidence>